<reference evidence="1" key="1">
    <citation type="submission" date="2014-09" db="EMBL/GenBank/DDBJ databases">
        <authorList>
            <person name="Magalhaes I.L.F."/>
            <person name="Oliveira U."/>
            <person name="Santos F.R."/>
            <person name="Vidigal T.H.D.A."/>
            <person name="Brescovit A.D."/>
            <person name="Santos A.J."/>
        </authorList>
    </citation>
    <scope>NUCLEOTIDE SEQUENCE</scope>
    <source>
        <tissue evidence="1">Shoot tissue taken approximately 20 cm above the soil surface</tissue>
    </source>
</reference>
<reference evidence="1" key="2">
    <citation type="journal article" date="2015" name="Data Brief">
        <title>Shoot transcriptome of the giant reed, Arundo donax.</title>
        <authorList>
            <person name="Barrero R.A."/>
            <person name="Guerrero F.D."/>
            <person name="Moolhuijzen P."/>
            <person name="Goolsby J.A."/>
            <person name="Tidwell J."/>
            <person name="Bellgard S.E."/>
            <person name="Bellgard M.I."/>
        </authorList>
    </citation>
    <scope>NUCLEOTIDE SEQUENCE</scope>
    <source>
        <tissue evidence="1">Shoot tissue taken approximately 20 cm above the soil surface</tissue>
    </source>
</reference>
<sequence>MDAFPDEWTSAPLSPAFPSPQDLSLEMLLGGGQAWVGIDVAQRRCLKQRVGVRHGAFPWVLVGKAPHDRSQEASASPWSPLPRPPVLRAVGLLLVAHAGRRRRQQIPGVLIALNRTKSTKKNNGSITNSMV</sequence>
<dbReference type="AlphaFoldDB" id="A0A0A8YAH0"/>
<name>A0A0A8YAH0_ARUDO</name>
<protein>
    <submittedName>
        <fullName evidence="1">Uncharacterized protein</fullName>
    </submittedName>
</protein>
<dbReference type="EMBL" id="GBRH01275470">
    <property type="protein sequence ID" value="JAD22425.1"/>
    <property type="molecule type" value="Transcribed_RNA"/>
</dbReference>
<evidence type="ECO:0000313" key="1">
    <source>
        <dbReference type="EMBL" id="JAD22425.1"/>
    </source>
</evidence>
<organism evidence="1">
    <name type="scientific">Arundo donax</name>
    <name type="common">Giant reed</name>
    <name type="synonym">Donax arundinaceus</name>
    <dbReference type="NCBI Taxonomy" id="35708"/>
    <lineage>
        <taxon>Eukaryota</taxon>
        <taxon>Viridiplantae</taxon>
        <taxon>Streptophyta</taxon>
        <taxon>Embryophyta</taxon>
        <taxon>Tracheophyta</taxon>
        <taxon>Spermatophyta</taxon>
        <taxon>Magnoliopsida</taxon>
        <taxon>Liliopsida</taxon>
        <taxon>Poales</taxon>
        <taxon>Poaceae</taxon>
        <taxon>PACMAD clade</taxon>
        <taxon>Arundinoideae</taxon>
        <taxon>Arundineae</taxon>
        <taxon>Arundo</taxon>
    </lineage>
</organism>
<accession>A0A0A8YAH0</accession>
<proteinExistence type="predicted"/>